<gene>
    <name evidence="1" type="ORF">COU86_00185</name>
</gene>
<evidence type="ECO:0000313" key="2">
    <source>
        <dbReference type="Proteomes" id="UP000231434"/>
    </source>
</evidence>
<name>A0A2M8KMT1_9BACT</name>
<dbReference type="EMBL" id="PFEB01000002">
    <property type="protein sequence ID" value="PJE61236.1"/>
    <property type="molecule type" value="Genomic_DNA"/>
</dbReference>
<accession>A0A2M8KMT1</accession>
<protein>
    <submittedName>
        <fullName evidence="1">Uncharacterized protein</fullName>
    </submittedName>
</protein>
<dbReference type="Proteomes" id="UP000231434">
    <property type="component" value="Unassembled WGS sequence"/>
</dbReference>
<sequence length="372" mass="41402">MLEREASPKSTIIAALKRAIQIKEAGGIVYRIPDLFLTDNDSEDISILHRALFGKQIPLRVEKINFRIPTSSKKDLDSKLLFLETTPFEELNLQDMGGGNRVVLTVADFNDIKILGNHSNFLHGSRGDKKTSVIFEKMENVEQKPRTISLLGAGFLNLDLQVCEILEKTGCLFKLSLNQDFIIKTSNQIVIPIENPSGIKTSSYKLKRQNPEGYPAQAIYTLVPSEQPERVILSKQDLSPQALIKKLIALQVPENFPLVSALKKAKMEADGRIHITTPVTIALDDPEVGEKPLKSFPETLNTAGYNRQIIIDELFINNTDQKWGHRADIGRFDVGVLNASGNGAKDRMSIINANINTLNIGPNTFVYLSLNQ</sequence>
<dbReference type="AlphaFoldDB" id="A0A2M8KMT1"/>
<evidence type="ECO:0000313" key="1">
    <source>
        <dbReference type="EMBL" id="PJE61236.1"/>
    </source>
</evidence>
<comment type="caution">
    <text evidence="1">The sequence shown here is derived from an EMBL/GenBank/DDBJ whole genome shotgun (WGS) entry which is preliminary data.</text>
</comment>
<proteinExistence type="predicted"/>
<reference evidence="2" key="1">
    <citation type="submission" date="2017-09" db="EMBL/GenBank/DDBJ databases">
        <title>Depth-based differentiation of microbial function through sediment-hosted aquifers and enrichment of novel symbionts in the deep terrestrial subsurface.</title>
        <authorList>
            <person name="Probst A.J."/>
            <person name="Ladd B."/>
            <person name="Jarett J.K."/>
            <person name="Geller-Mcgrath D.E."/>
            <person name="Sieber C.M.K."/>
            <person name="Emerson J.B."/>
            <person name="Anantharaman K."/>
            <person name="Thomas B.C."/>
            <person name="Malmstrom R."/>
            <person name="Stieglmeier M."/>
            <person name="Klingl A."/>
            <person name="Woyke T."/>
            <person name="Ryan C.M."/>
            <person name="Banfield J.F."/>
        </authorList>
    </citation>
    <scope>NUCLEOTIDE SEQUENCE [LARGE SCALE GENOMIC DNA]</scope>
</reference>
<organism evidence="1 2">
    <name type="scientific">Candidatus Roizmanbacteria bacterium CG10_big_fil_rev_8_21_14_0_10_36_26</name>
    <dbReference type="NCBI Taxonomy" id="1974851"/>
    <lineage>
        <taxon>Bacteria</taxon>
        <taxon>Candidatus Roizmaniibacteriota</taxon>
    </lineage>
</organism>